<evidence type="ECO:0000313" key="6">
    <source>
        <dbReference type="EMBL" id="WPB85302.1"/>
    </source>
</evidence>
<keyword evidence="7" id="KW-1185">Reference proteome</keyword>
<comment type="similarity">
    <text evidence="1">Belongs to the LysR transcriptional regulatory family.</text>
</comment>
<dbReference type="RefSeq" id="WP_318649268.1">
    <property type="nucleotide sequence ID" value="NZ_CP137852.1"/>
</dbReference>
<dbReference type="InterPro" id="IPR036390">
    <property type="entry name" value="WH_DNA-bd_sf"/>
</dbReference>
<dbReference type="Gene3D" id="1.10.10.10">
    <property type="entry name" value="Winged helix-like DNA-binding domain superfamily/Winged helix DNA-binding domain"/>
    <property type="match status" value="1"/>
</dbReference>
<dbReference type="InterPro" id="IPR000847">
    <property type="entry name" value="LysR_HTH_N"/>
</dbReference>
<dbReference type="SUPFAM" id="SSF46785">
    <property type="entry name" value="Winged helix' DNA-binding domain"/>
    <property type="match status" value="1"/>
</dbReference>
<evidence type="ECO:0000256" key="4">
    <source>
        <dbReference type="ARBA" id="ARBA00023163"/>
    </source>
</evidence>
<dbReference type="Proteomes" id="UP001305521">
    <property type="component" value="Chromosome"/>
</dbReference>
<reference evidence="6 7" key="1">
    <citation type="submission" date="2023-11" db="EMBL/GenBank/DDBJ databases">
        <title>Arctic aerobic anoxygenic photoheterotroph Sediminicoccus rosea KRV36 adapts its photosynthesis to long days of polar summer.</title>
        <authorList>
            <person name="Tomasch J."/>
            <person name="Kopejtka K."/>
            <person name="Bily T."/>
            <person name="Gardiner A.T."/>
            <person name="Gardian Z."/>
            <person name="Shivaramu S."/>
            <person name="Koblizek M."/>
            <person name="Engelhardt F."/>
            <person name="Kaftan D."/>
        </authorList>
    </citation>
    <scope>NUCLEOTIDE SEQUENCE [LARGE SCALE GENOMIC DNA]</scope>
    <source>
        <strain evidence="6 7">R-30</strain>
    </source>
</reference>
<dbReference type="InterPro" id="IPR036388">
    <property type="entry name" value="WH-like_DNA-bd_sf"/>
</dbReference>
<keyword evidence="2" id="KW-0805">Transcription regulation</keyword>
<dbReference type="Gene3D" id="3.40.190.290">
    <property type="match status" value="1"/>
</dbReference>
<organism evidence="6 7">
    <name type="scientific">Sediminicoccus rosea</name>
    <dbReference type="NCBI Taxonomy" id="1225128"/>
    <lineage>
        <taxon>Bacteria</taxon>
        <taxon>Pseudomonadati</taxon>
        <taxon>Pseudomonadota</taxon>
        <taxon>Alphaproteobacteria</taxon>
        <taxon>Acetobacterales</taxon>
        <taxon>Roseomonadaceae</taxon>
        <taxon>Sediminicoccus</taxon>
    </lineage>
</organism>
<proteinExistence type="inferred from homology"/>
<accession>A0ABZ0PIT9</accession>
<dbReference type="Pfam" id="PF03466">
    <property type="entry name" value="LysR_substrate"/>
    <property type="match status" value="1"/>
</dbReference>
<dbReference type="PROSITE" id="PS50931">
    <property type="entry name" value="HTH_LYSR"/>
    <property type="match status" value="1"/>
</dbReference>
<gene>
    <name evidence="6" type="ORF">R9Z33_00165</name>
</gene>
<evidence type="ECO:0000256" key="1">
    <source>
        <dbReference type="ARBA" id="ARBA00009437"/>
    </source>
</evidence>
<keyword evidence="4" id="KW-0804">Transcription</keyword>
<sequence>MDALTLDQFTVFVAIAETGSFAGAARRLGRAQSAVTYAVQKLEEQTGLPLFDRTAYRPVLSEAGRALLPRARRVVEDVAAYRRQAAGIAQGVEAELTVALSSLTPLDVVTPALARLHGGYPGVQLRLLIQPDEQAVASLLEGEADLALALDLPGLPDWAERSLLTDLDMVFVAARDHPLAALEGPLAPEVLGEHLQVAVSVERAARRGRDHGVVGINRWYVPDVTTKLALLRAGLGWGSMPRAMVAEDLAAGRMVLLQGAIPFRDRPAAMLAAIHHRERPPGPAARAFIAVLRGA</sequence>
<dbReference type="PRINTS" id="PR00039">
    <property type="entry name" value="HTHLYSR"/>
</dbReference>
<evidence type="ECO:0000313" key="7">
    <source>
        <dbReference type="Proteomes" id="UP001305521"/>
    </source>
</evidence>
<evidence type="ECO:0000256" key="3">
    <source>
        <dbReference type="ARBA" id="ARBA00023125"/>
    </source>
</evidence>
<name>A0ABZ0PIT9_9PROT</name>
<evidence type="ECO:0000256" key="2">
    <source>
        <dbReference type="ARBA" id="ARBA00023015"/>
    </source>
</evidence>
<dbReference type="PANTHER" id="PTHR30126">
    <property type="entry name" value="HTH-TYPE TRANSCRIPTIONAL REGULATOR"/>
    <property type="match status" value="1"/>
</dbReference>
<dbReference type="EMBL" id="CP137852">
    <property type="protein sequence ID" value="WPB85302.1"/>
    <property type="molecule type" value="Genomic_DNA"/>
</dbReference>
<dbReference type="PANTHER" id="PTHR30126:SF91">
    <property type="entry name" value="LYSR FAMILY TRANSCRIPTIONAL REGULATOR"/>
    <property type="match status" value="1"/>
</dbReference>
<evidence type="ECO:0000259" key="5">
    <source>
        <dbReference type="PROSITE" id="PS50931"/>
    </source>
</evidence>
<feature type="domain" description="HTH lysR-type" evidence="5">
    <location>
        <begin position="4"/>
        <end position="61"/>
    </location>
</feature>
<dbReference type="InterPro" id="IPR005119">
    <property type="entry name" value="LysR_subst-bd"/>
</dbReference>
<keyword evidence="3" id="KW-0238">DNA-binding</keyword>
<protein>
    <submittedName>
        <fullName evidence="6">LysR family transcriptional regulator</fullName>
    </submittedName>
</protein>
<dbReference type="SUPFAM" id="SSF53850">
    <property type="entry name" value="Periplasmic binding protein-like II"/>
    <property type="match status" value="1"/>
</dbReference>
<dbReference type="Pfam" id="PF00126">
    <property type="entry name" value="HTH_1"/>
    <property type="match status" value="1"/>
</dbReference>